<sequence>MTAIGALIGLSLSILLIIRKLSPTYSLIIGAIVGGLLGGLSLNETVTVMTEGVKEVTPAVLRILTAGVLSGILIQTGATTVISNAIINKMGEKRVFMALALATMLLCTVGVFIDVAVITVAPVALSIGKRLNLSPSVLLIAMIGGGKCGNIISPNPNTIIAAGNFNADLSAVMFANILPAVIGLFFTVFVIVRLMPQSVKNKKTMMQTEDKEEERNLPSLRTSLIAPVVTIVLLALRPAVGINIDPLIALPVGGLCGAICMKQWKNILPSIAYGLQKMSVVAILLIGTGTIAGIIKNSSLKDWILTGLDHAHMSDVLIAPISGALMSAATASTTAGATLASSSFAETILAIGISAVWGAAMINSGATVLDHLPHGSFFHATGGVCELNFKERLKLIPYESLIGIVLAAGTAILYIISN</sequence>
<dbReference type="Proteomes" id="UP000056419">
    <property type="component" value="Unassembled WGS sequence"/>
</dbReference>
<evidence type="ECO:0000313" key="4">
    <source>
        <dbReference type="Proteomes" id="UP000056419"/>
    </source>
</evidence>
<feature type="transmembrane region" description="Helical" evidence="1">
    <location>
        <begin position="273"/>
        <end position="296"/>
    </location>
</feature>
<feature type="transmembrane region" description="Helical" evidence="1">
    <location>
        <begin position="63"/>
        <end position="87"/>
    </location>
</feature>
<comment type="caution">
    <text evidence="3">The sequence shown here is derived from an EMBL/GenBank/DDBJ whole genome shotgun (WGS) entry which is preliminary data.</text>
</comment>
<keyword evidence="1" id="KW-0812">Transmembrane</keyword>
<dbReference type="STRING" id="46506.AA415_02880"/>
<feature type="transmembrane region" description="Helical" evidence="1">
    <location>
        <begin position="396"/>
        <end position="416"/>
    </location>
</feature>
<reference evidence="2 5" key="3">
    <citation type="journal article" date="2019" name="Nat. Med.">
        <title>A library of human gut bacterial isolates paired with longitudinal multiomics data enables mechanistic microbiome research.</title>
        <authorList>
            <person name="Poyet M."/>
            <person name="Groussin M."/>
            <person name="Gibbons S.M."/>
            <person name="Avila-Pacheco J."/>
            <person name="Jiang X."/>
            <person name="Kearney S.M."/>
            <person name="Perrotta A.R."/>
            <person name="Berdy B."/>
            <person name="Zhao S."/>
            <person name="Lieberman T.D."/>
            <person name="Swanson P.K."/>
            <person name="Smith M."/>
            <person name="Roesemann S."/>
            <person name="Alexander J.E."/>
            <person name="Rich S.A."/>
            <person name="Livny J."/>
            <person name="Vlamakis H."/>
            <person name="Clish C."/>
            <person name="Bullock K."/>
            <person name="Deik A."/>
            <person name="Scott J."/>
            <person name="Pierce K.A."/>
            <person name="Xavier R.J."/>
            <person name="Alm E.J."/>
        </authorList>
    </citation>
    <scope>NUCLEOTIDE SEQUENCE [LARGE SCALE GENOMIC DNA]</scope>
    <source>
        <strain evidence="2 5">BIOML-A6</strain>
    </source>
</reference>
<keyword evidence="1" id="KW-0472">Membrane</keyword>
<evidence type="ECO:0000313" key="2">
    <source>
        <dbReference type="EMBL" id="KAB5310473.1"/>
    </source>
</evidence>
<dbReference type="AlphaFoldDB" id="A0A125MEZ1"/>
<gene>
    <name evidence="3" type="primary">gntT</name>
    <name evidence="3" type="ORF">AA415_02880</name>
    <name evidence="2" type="ORF">F9958_15265</name>
</gene>
<protein>
    <submittedName>
        <fullName evidence="2">GntP family permease</fullName>
    </submittedName>
    <submittedName>
        <fullName evidence="3">High-affinity gluconate transporter</fullName>
    </submittedName>
</protein>
<reference evidence="3" key="2">
    <citation type="submission" date="2016-01" db="EMBL/GenBank/DDBJ databases">
        <authorList>
            <person name="McClelland M."/>
            <person name="Jain A."/>
            <person name="Saraogi P."/>
            <person name="Mendelson R."/>
            <person name="Westerman R."/>
            <person name="SanMiguel P."/>
            <person name="Csonka L."/>
        </authorList>
    </citation>
    <scope>NUCLEOTIDE SEQUENCE</scope>
    <source>
        <strain evidence="3">CL09T03C01</strain>
    </source>
</reference>
<dbReference type="EMBL" id="WCLE01000044">
    <property type="protein sequence ID" value="KAB5310473.1"/>
    <property type="molecule type" value="Genomic_DNA"/>
</dbReference>
<name>A0A125MEZ1_BACSE</name>
<dbReference type="Proteomes" id="UP000467334">
    <property type="component" value="Unassembled WGS sequence"/>
</dbReference>
<feature type="transmembrane region" description="Helical" evidence="1">
    <location>
        <begin position="347"/>
        <end position="369"/>
    </location>
</feature>
<evidence type="ECO:0000313" key="3">
    <source>
        <dbReference type="EMBL" id="KWR52453.1"/>
    </source>
</evidence>
<keyword evidence="1" id="KW-1133">Transmembrane helix</keyword>
<reference evidence="3 4" key="1">
    <citation type="journal article" date="2016" name="BMC Genomics">
        <title>Type VI secretion systems of human gut Bacteroidales segregate into three genetic architectures, two of which are contained on mobile genetic elements.</title>
        <authorList>
            <person name="Coyne M.J."/>
            <person name="Roelofs K.G."/>
            <person name="Comstock L.E."/>
        </authorList>
    </citation>
    <scope>NUCLEOTIDE SEQUENCE [LARGE SCALE GENOMIC DNA]</scope>
    <source>
        <strain evidence="3 4">CL09T03C01</strain>
    </source>
</reference>
<feature type="transmembrane region" description="Helical" evidence="1">
    <location>
        <begin position="316"/>
        <end position="340"/>
    </location>
</feature>
<dbReference type="InterPro" id="IPR003474">
    <property type="entry name" value="Glcn_transporter"/>
</dbReference>
<dbReference type="PANTHER" id="PTHR30354:SF23">
    <property type="entry name" value="GNTP FAMILY PERMEASE"/>
    <property type="match status" value="1"/>
</dbReference>
<evidence type="ECO:0000256" key="1">
    <source>
        <dbReference type="SAM" id="Phobius"/>
    </source>
</evidence>
<feature type="transmembrane region" description="Helical" evidence="1">
    <location>
        <begin position="173"/>
        <end position="196"/>
    </location>
</feature>
<dbReference type="GO" id="GO:0015128">
    <property type="term" value="F:gluconate transmembrane transporter activity"/>
    <property type="evidence" value="ECO:0007669"/>
    <property type="project" value="InterPro"/>
</dbReference>
<feature type="transmembrane region" description="Helical" evidence="1">
    <location>
        <begin position="217"/>
        <end position="236"/>
    </location>
</feature>
<feature type="transmembrane region" description="Helical" evidence="1">
    <location>
        <begin position="99"/>
        <end position="125"/>
    </location>
</feature>
<dbReference type="EMBL" id="LRGC01000020">
    <property type="protein sequence ID" value="KWR52453.1"/>
    <property type="molecule type" value="Genomic_DNA"/>
</dbReference>
<dbReference type="Pfam" id="PF02447">
    <property type="entry name" value="GntP_permease"/>
    <property type="match status" value="1"/>
</dbReference>
<dbReference type="PATRIC" id="fig|46506.5.peg.3104"/>
<dbReference type="GO" id="GO:0005886">
    <property type="term" value="C:plasma membrane"/>
    <property type="evidence" value="ECO:0007669"/>
    <property type="project" value="TreeGrafter"/>
</dbReference>
<accession>A0A125MEZ1</accession>
<dbReference type="PANTHER" id="PTHR30354">
    <property type="entry name" value="GNT FAMILY GLUCONATE TRANSPORTER"/>
    <property type="match status" value="1"/>
</dbReference>
<feature type="transmembrane region" description="Helical" evidence="1">
    <location>
        <begin position="24"/>
        <end position="43"/>
    </location>
</feature>
<keyword evidence="4" id="KW-1185">Reference proteome</keyword>
<dbReference type="RefSeq" id="WP_060386466.1">
    <property type="nucleotide sequence ID" value="NZ_CP081913.1"/>
</dbReference>
<evidence type="ECO:0000313" key="5">
    <source>
        <dbReference type="Proteomes" id="UP000467334"/>
    </source>
</evidence>
<proteinExistence type="predicted"/>
<organism evidence="3 4">
    <name type="scientific">Bacteroides stercoris</name>
    <dbReference type="NCBI Taxonomy" id="46506"/>
    <lineage>
        <taxon>Bacteria</taxon>
        <taxon>Pseudomonadati</taxon>
        <taxon>Bacteroidota</taxon>
        <taxon>Bacteroidia</taxon>
        <taxon>Bacteroidales</taxon>
        <taxon>Bacteroidaceae</taxon>
        <taxon>Bacteroides</taxon>
    </lineage>
</organism>
<feature type="transmembrane region" description="Helical" evidence="1">
    <location>
        <begin position="242"/>
        <end position="261"/>
    </location>
</feature>